<organism evidence="11 12">
    <name type="scientific">Rehmannia glutinosa</name>
    <name type="common">Chinese foxglove</name>
    <dbReference type="NCBI Taxonomy" id="99300"/>
    <lineage>
        <taxon>Eukaryota</taxon>
        <taxon>Viridiplantae</taxon>
        <taxon>Streptophyta</taxon>
        <taxon>Embryophyta</taxon>
        <taxon>Tracheophyta</taxon>
        <taxon>Spermatophyta</taxon>
        <taxon>Magnoliopsida</taxon>
        <taxon>eudicotyledons</taxon>
        <taxon>Gunneridae</taxon>
        <taxon>Pentapetalae</taxon>
        <taxon>asterids</taxon>
        <taxon>lamiids</taxon>
        <taxon>Lamiales</taxon>
        <taxon>Orobanchaceae</taxon>
        <taxon>Rehmannieae</taxon>
        <taxon>Rehmannia</taxon>
    </lineage>
</organism>
<evidence type="ECO:0000256" key="8">
    <source>
        <dbReference type="PROSITE-ProRule" id="PRU00108"/>
    </source>
</evidence>
<proteinExistence type="inferred from homology"/>
<feature type="domain" description="Homeobox" evidence="10">
    <location>
        <begin position="400"/>
        <end position="463"/>
    </location>
</feature>
<keyword evidence="7 8" id="KW-0539">Nucleus</keyword>
<dbReference type="PROSITE" id="PS50071">
    <property type="entry name" value="HOMEOBOX_2"/>
    <property type="match status" value="1"/>
</dbReference>
<feature type="region of interest" description="Disordered" evidence="9">
    <location>
        <begin position="473"/>
        <end position="498"/>
    </location>
</feature>
<evidence type="ECO:0000256" key="7">
    <source>
        <dbReference type="ARBA" id="ARBA00023242"/>
    </source>
</evidence>
<evidence type="ECO:0000256" key="1">
    <source>
        <dbReference type="ARBA" id="ARBA00004123"/>
    </source>
</evidence>
<keyword evidence="3" id="KW-0805">Transcription regulation</keyword>
<accession>A0ABR0V6T7</accession>
<reference evidence="11 12" key="1">
    <citation type="journal article" date="2021" name="Comput. Struct. Biotechnol. J.">
        <title>De novo genome assembly of the potent medicinal plant Rehmannia glutinosa using nanopore technology.</title>
        <authorList>
            <person name="Ma L."/>
            <person name="Dong C."/>
            <person name="Song C."/>
            <person name="Wang X."/>
            <person name="Zheng X."/>
            <person name="Niu Y."/>
            <person name="Chen S."/>
            <person name="Feng W."/>
        </authorList>
    </citation>
    <scope>NUCLEOTIDE SEQUENCE [LARGE SCALE GENOMIC DNA]</scope>
    <source>
        <strain evidence="11">DH-2019</strain>
    </source>
</reference>
<evidence type="ECO:0000256" key="2">
    <source>
        <dbReference type="ARBA" id="ARBA00006454"/>
    </source>
</evidence>
<comment type="caution">
    <text evidence="11">The sequence shown here is derived from an EMBL/GenBank/DDBJ whole genome shotgun (WGS) entry which is preliminary data.</text>
</comment>
<dbReference type="CDD" id="cd00086">
    <property type="entry name" value="homeodomain"/>
    <property type="match status" value="1"/>
</dbReference>
<dbReference type="InterPro" id="IPR001356">
    <property type="entry name" value="HD"/>
</dbReference>
<feature type="region of interest" description="Disordered" evidence="9">
    <location>
        <begin position="22"/>
        <end position="44"/>
    </location>
</feature>
<keyword evidence="4 8" id="KW-0238">DNA-binding</keyword>
<dbReference type="Pfam" id="PF07526">
    <property type="entry name" value="POX"/>
    <property type="match status" value="1"/>
</dbReference>
<dbReference type="InterPro" id="IPR050224">
    <property type="entry name" value="TALE_homeobox"/>
</dbReference>
<feature type="compositionally biased region" description="Polar residues" evidence="9">
    <location>
        <begin position="476"/>
        <end position="498"/>
    </location>
</feature>
<feature type="compositionally biased region" description="Basic and acidic residues" evidence="9">
    <location>
        <begin position="262"/>
        <end position="283"/>
    </location>
</feature>
<keyword evidence="6" id="KW-0804">Transcription</keyword>
<dbReference type="PANTHER" id="PTHR11850">
    <property type="entry name" value="HOMEOBOX PROTEIN TRANSCRIPTION FACTORS"/>
    <property type="match status" value="1"/>
</dbReference>
<evidence type="ECO:0000256" key="5">
    <source>
        <dbReference type="ARBA" id="ARBA00023155"/>
    </source>
</evidence>
<feature type="region of interest" description="Disordered" evidence="9">
    <location>
        <begin position="250"/>
        <end position="283"/>
    </location>
</feature>
<evidence type="ECO:0000259" key="10">
    <source>
        <dbReference type="PROSITE" id="PS50071"/>
    </source>
</evidence>
<feature type="compositionally biased region" description="Polar residues" evidence="9">
    <location>
        <begin position="250"/>
        <end position="260"/>
    </location>
</feature>
<evidence type="ECO:0000256" key="9">
    <source>
        <dbReference type="SAM" id="MobiDB-lite"/>
    </source>
</evidence>
<name>A0ABR0V6T7_REHGL</name>
<dbReference type="SMART" id="SM00389">
    <property type="entry name" value="HOX"/>
    <property type="match status" value="1"/>
</dbReference>
<keyword evidence="5 8" id="KW-0371">Homeobox</keyword>
<dbReference type="SMART" id="SM00574">
    <property type="entry name" value="POX"/>
    <property type="match status" value="1"/>
</dbReference>
<evidence type="ECO:0000313" key="12">
    <source>
        <dbReference type="Proteomes" id="UP001318860"/>
    </source>
</evidence>
<evidence type="ECO:0000256" key="3">
    <source>
        <dbReference type="ARBA" id="ARBA00023015"/>
    </source>
</evidence>
<dbReference type="Proteomes" id="UP001318860">
    <property type="component" value="Unassembled WGS sequence"/>
</dbReference>
<evidence type="ECO:0000313" key="11">
    <source>
        <dbReference type="EMBL" id="KAK6130943.1"/>
    </source>
</evidence>
<feature type="compositionally biased region" description="Pro residues" evidence="9">
    <location>
        <begin position="25"/>
        <end position="42"/>
    </location>
</feature>
<dbReference type="SUPFAM" id="SSF46689">
    <property type="entry name" value="Homeodomain-like"/>
    <property type="match status" value="1"/>
</dbReference>
<dbReference type="Pfam" id="PF05920">
    <property type="entry name" value="Homeobox_KN"/>
    <property type="match status" value="1"/>
</dbReference>
<evidence type="ECO:0000256" key="4">
    <source>
        <dbReference type="ARBA" id="ARBA00023125"/>
    </source>
</evidence>
<feature type="DNA-binding region" description="Homeobox" evidence="8">
    <location>
        <begin position="402"/>
        <end position="464"/>
    </location>
</feature>
<dbReference type="EMBL" id="JABTTQ020001522">
    <property type="protein sequence ID" value="KAK6130943.1"/>
    <property type="molecule type" value="Genomic_DNA"/>
</dbReference>
<sequence>MSQRGGYSFSNAYERSMIREHGFEPLPPPQADLAGPPPPPPVYDSGGMLTEIINSPWQKSSGVNILDHNQIQTSYNNRLPQKLQLSAAAVNESTIDQISFINPYPHKLVQNSTNISHQFQGFQFISPNMEAPTQSTWISDSRNDVVARSGTRVLEGQSGLSLSLSSSLSKNMSMGHGDMYSNSYGLEDIGANIGNNIGNEVVHIGYVESGRSNMNLNNNMRNSRYLRAAQELLEEFCCVSRGQLMKKFKNINNQDTNPNSALDKDSSPSLKDHGRSLSHSERTEYQRRKIKLLSLLDEVDTRYLRYCEQMQAMVNSFDSIMGQGAAAPYTGLARKAMSRHFRCMKDAIVSELKVNCEALGEKDVVIGGSGLTKGETPRLKKLEQKYRQQKALQNMGMVDPDSWRPQRGLPERSVNILRAWLFEHFLHPYPSEADKHLLSRQTGLSKNQVSNWFINARVRLWKPMVEEMYQQEFQEDQVQPSTEAETSAPKSDNNYKPTAAQTPILLGDKNLEINAAENDPSENTIININSRQQAGKQVVMQPGGATTSAAAWTTEYRCLMAGTDQFGLDGGGDGSQGAGEVSLTLGLRRSENVPRMSQLSIRDFEAY</sequence>
<dbReference type="InterPro" id="IPR006563">
    <property type="entry name" value="POX_dom"/>
</dbReference>
<evidence type="ECO:0000256" key="6">
    <source>
        <dbReference type="ARBA" id="ARBA00023163"/>
    </source>
</evidence>
<dbReference type="Gene3D" id="1.10.10.60">
    <property type="entry name" value="Homeodomain-like"/>
    <property type="match status" value="1"/>
</dbReference>
<gene>
    <name evidence="11" type="ORF">DH2020_035322</name>
</gene>
<dbReference type="InterPro" id="IPR008422">
    <property type="entry name" value="KN_HD"/>
</dbReference>
<comment type="similarity">
    <text evidence="2">Belongs to the TALE/BELL homeobox family.</text>
</comment>
<protein>
    <recommendedName>
        <fullName evidence="10">Homeobox domain-containing protein</fullName>
    </recommendedName>
</protein>
<keyword evidence="12" id="KW-1185">Reference proteome</keyword>
<dbReference type="InterPro" id="IPR009057">
    <property type="entry name" value="Homeodomain-like_sf"/>
</dbReference>
<comment type="subcellular location">
    <subcellularLocation>
        <location evidence="1 8">Nucleus</location>
    </subcellularLocation>
</comment>